<evidence type="ECO:0000256" key="3">
    <source>
        <dbReference type="ARBA" id="ARBA00022448"/>
    </source>
</evidence>
<keyword evidence="6 13" id="KW-0812">Transmembrane</keyword>
<reference evidence="15" key="1">
    <citation type="submission" date="2022-07" db="EMBL/GenBank/DDBJ databases">
        <title>Sphingomonas sp. nov., a novel bacterium isolated from the north slope of the Mount Everest.</title>
        <authorList>
            <person name="Cui X."/>
            <person name="Liu Y."/>
        </authorList>
    </citation>
    <scope>NUCLEOTIDE SEQUENCE</scope>
    <source>
        <strain evidence="15">S5-59</strain>
    </source>
</reference>
<evidence type="ECO:0000256" key="7">
    <source>
        <dbReference type="ARBA" id="ARBA00022723"/>
    </source>
</evidence>
<evidence type="ECO:0000256" key="5">
    <source>
        <dbReference type="ARBA" id="ARBA00022617"/>
    </source>
</evidence>
<evidence type="ECO:0000256" key="11">
    <source>
        <dbReference type="ARBA" id="ARBA00023136"/>
    </source>
</evidence>
<keyword evidence="7" id="KW-0479">Metal-binding</keyword>
<dbReference type="InterPro" id="IPR052168">
    <property type="entry name" value="Cytochrome_b561_oxidase"/>
</dbReference>
<comment type="similarity">
    <text evidence="12">Belongs to the cytochrome b561 family.</text>
</comment>
<organism evidence="15 16">
    <name type="scientific">Sphingomonas qomolangmaensis</name>
    <dbReference type="NCBI Taxonomy" id="2918765"/>
    <lineage>
        <taxon>Bacteria</taxon>
        <taxon>Pseudomonadati</taxon>
        <taxon>Pseudomonadota</taxon>
        <taxon>Alphaproteobacteria</taxon>
        <taxon>Sphingomonadales</taxon>
        <taxon>Sphingomonadaceae</taxon>
        <taxon>Sphingomonas</taxon>
    </lineage>
</organism>
<evidence type="ECO:0000256" key="2">
    <source>
        <dbReference type="ARBA" id="ARBA00004651"/>
    </source>
</evidence>
<dbReference type="RefSeq" id="WP_256505916.1">
    <property type="nucleotide sequence ID" value="NZ_CP101740.1"/>
</dbReference>
<dbReference type="InterPro" id="IPR016174">
    <property type="entry name" value="Di-haem_cyt_TM"/>
</dbReference>
<dbReference type="Pfam" id="PF01292">
    <property type="entry name" value="Ni_hydr_CYTB"/>
    <property type="match status" value="1"/>
</dbReference>
<keyword evidence="16" id="KW-1185">Reference proteome</keyword>
<evidence type="ECO:0000256" key="9">
    <source>
        <dbReference type="ARBA" id="ARBA00022989"/>
    </source>
</evidence>
<keyword evidence="11 13" id="KW-0472">Membrane</keyword>
<keyword evidence="10" id="KW-0408">Iron</keyword>
<evidence type="ECO:0000259" key="14">
    <source>
        <dbReference type="Pfam" id="PF01292"/>
    </source>
</evidence>
<dbReference type="PANTHER" id="PTHR30529">
    <property type="entry name" value="CYTOCHROME B561"/>
    <property type="match status" value="1"/>
</dbReference>
<keyword evidence="4" id="KW-1003">Cell membrane</keyword>
<keyword evidence="8" id="KW-0249">Electron transport</keyword>
<feature type="transmembrane region" description="Helical" evidence="13">
    <location>
        <begin position="17"/>
        <end position="36"/>
    </location>
</feature>
<evidence type="ECO:0000256" key="1">
    <source>
        <dbReference type="ARBA" id="ARBA00001970"/>
    </source>
</evidence>
<evidence type="ECO:0000313" key="16">
    <source>
        <dbReference type="Proteomes" id="UP001058533"/>
    </source>
</evidence>
<feature type="transmembrane region" description="Helical" evidence="13">
    <location>
        <begin position="87"/>
        <end position="109"/>
    </location>
</feature>
<protein>
    <submittedName>
        <fullName evidence="15">Cytochrome b</fullName>
    </submittedName>
</protein>
<proteinExistence type="inferred from homology"/>
<comment type="subcellular location">
    <subcellularLocation>
        <location evidence="2">Cell membrane</location>
        <topology evidence="2">Multi-pass membrane protein</topology>
    </subcellularLocation>
</comment>
<keyword evidence="5" id="KW-0349">Heme</keyword>
<sequence>MGDARHPAGRYGTVSRFLHWSMAALILVNLPLGLLSDTLEDAGYETVGLHKSIGLTLLALALIRIGWRLMNPPPPLPASVSRRDARIAVAVHVLLYALMLALPLTGYIFSSAGKYPLTWFDLFGVPKLALTRDDAIVGLSREGHEILGWVMIAAALGHIAAALRHHLVLRDGVLRRMLG</sequence>
<evidence type="ECO:0000256" key="13">
    <source>
        <dbReference type="SAM" id="Phobius"/>
    </source>
</evidence>
<gene>
    <name evidence="15" type="ORF">NMP03_13215</name>
</gene>
<evidence type="ECO:0000256" key="4">
    <source>
        <dbReference type="ARBA" id="ARBA00022475"/>
    </source>
</evidence>
<keyword evidence="3" id="KW-0813">Transport</keyword>
<evidence type="ECO:0000256" key="8">
    <source>
        <dbReference type="ARBA" id="ARBA00022982"/>
    </source>
</evidence>
<evidence type="ECO:0000256" key="12">
    <source>
        <dbReference type="ARBA" id="ARBA00037975"/>
    </source>
</evidence>
<keyword evidence="9 13" id="KW-1133">Transmembrane helix</keyword>
<evidence type="ECO:0000256" key="10">
    <source>
        <dbReference type="ARBA" id="ARBA00023004"/>
    </source>
</evidence>
<evidence type="ECO:0000256" key="6">
    <source>
        <dbReference type="ARBA" id="ARBA00022692"/>
    </source>
</evidence>
<dbReference type="InterPro" id="IPR011577">
    <property type="entry name" value="Cyt_b561_bac/Ni-Hgenase"/>
</dbReference>
<dbReference type="EMBL" id="CP101740">
    <property type="protein sequence ID" value="UUL82134.1"/>
    <property type="molecule type" value="Genomic_DNA"/>
</dbReference>
<evidence type="ECO:0000313" key="15">
    <source>
        <dbReference type="EMBL" id="UUL82134.1"/>
    </source>
</evidence>
<comment type="cofactor">
    <cofactor evidence="1">
        <name>heme b</name>
        <dbReference type="ChEBI" id="CHEBI:60344"/>
    </cofactor>
</comment>
<dbReference type="SUPFAM" id="SSF81342">
    <property type="entry name" value="Transmembrane di-heme cytochromes"/>
    <property type="match status" value="1"/>
</dbReference>
<accession>A0ABY5L5A0</accession>
<feature type="domain" description="Cytochrome b561 bacterial/Ni-hydrogenase" evidence="14">
    <location>
        <begin position="10"/>
        <end position="179"/>
    </location>
</feature>
<dbReference type="Proteomes" id="UP001058533">
    <property type="component" value="Chromosome"/>
</dbReference>
<name>A0ABY5L5A0_9SPHN</name>
<feature type="transmembrane region" description="Helical" evidence="13">
    <location>
        <begin position="146"/>
        <end position="167"/>
    </location>
</feature>
<dbReference type="Gene3D" id="1.20.950.20">
    <property type="entry name" value="Transmembrane di-heme cytochromes, Chain C"/>
    <property type="match status" value="1"/>
</dbReference>
<dbReference type="PANTHER" id="PTHR30529:SF1">
    <property type="entry name" value="CYTOCHROME B561 HOMOLOG 2"/>
    <property type="match status" value="1"/>
</dbReference>
<feature type="transmembrane region" description="Helical" evidence="13">
    <location>
        <begin position="48"/>
        <end position="67"/>
    </location>
</feature>